<proteinExistence type="predicted"/>
<dbReference type="SMART" id="SM00448">
    <property type="entry name" value="REC"/>
    <property type="match status" value="1"/>
</dbReference>
<feature type="modified residue" description="4-aspartylphosphate" evidence="2">
    <location>
        <position position="57"/>
    </location>
</feature>
<evidence type="ECO:0000313" key="4">
    <source>
        <dbReference type="EMBL" id="AMG39189.1"/>
    </source>
</evidence>
<keyword evidence="1 2" id="KW-0597">Phosphoprotein</keyword>
<dbReference type="InterPro" id="IPR001789">
    <property type="entry name" value="Sig_transdc_resp-reg_receiver"/>
</dbReference>
<feature type="domain" description="Response regulatory" evidence="3">
    <location>
        <begin position="8"/>
        <end position="121"/>
    </location>
</feature>
<dbReference type="GO" id="GO:0000160">
    <property type="term" value="P:phosphorelay signal transduction system"/>
    <property type="evidence" value="ECO:0007669"/>
    <property type="project" value="InterPro"/>
</dbReference>
<name>A0A0X8P3N5_ALCXX</name>
<accession>A0A0X8P3N5</accession>
<dbReference type="RefSeq" id="WP_006390703.1">
    <property type="nucleotide sequence ID" value="NZ_CP014060.2"/>
</dbReference>
<gene>
    <name evidence="4" type="ORF">AL504_26130</name>
</gene>
<organism evidence="4 5">
    <name type="scientific">Alcaligenes xylosoxydans xylosoxydans</name>
    <name type="common">Achromobacter xylosoxidans</name>
    <dbReference type="NCBI Taxonomy" id="85698"/>
    <lineage>
        <taxon>Bacteria</taxon>
        <taxon>Pseudomonadati</taxon>
        <taxon>Pseudomonadota</taxon>
        <taxon>Betaproteobacteria</taxon>
        <taxon>Burkholderiales</taxon>
        <taxon>Alcaligenaceae</taxon>
        <taxon>Achromobacter</taxon>
    </lineage>
</organism>
<dbReference type="EMBL" id="CP014060">
    <property type="protein sequence ID" value="AMG39189.1"/>
    <property type="molecule type" value="Genomic_DNA"/>
</dbReference>
<evidence type="ECO:0000256" key="2">
    <source>
        <dbReference type="PROSITE-ProRule" id="PRU00169"/>
    </source>
</evidence>
<dbReference type="Pfam" id="PF00072">
    <property type="entry name" value="Response_reg"/>
    <property type="match status" value="1"/>
</dbReference>
<dbReference type="AlphaFoldDB" id="A0A0X8P3N5"/>
<dbReference type="PROSITE" id="PS50110">
    <property type="entry name" value="RESPONSE_REGULATORY"/>
    <property type="match status" value="1"/>
</dbReference>
<evidence type="ECO:0000256" key="1">
    <source>
        <dbReference type="ARBA" id="ARBA00022553"/>
    </source>
</evidence>
<dbReference type="Gene3D" id="3.40.50.2300">
    <property type="match status" value="1"/>
</dbReference>
<dbReference type="SUPFAM" id="SSF52172">
    <property type="entry name" value="CheY-like"/>
    <property type="match status" value="1"/>
</dbReference>
<dbReference type="PANTHER" id="PTHR44591:SF3">
    <property type="entry name" value="RESPONSE REGULATORY DOMAIN-CONTAINING PROTEIN"/>
    <property type="match status" value="1"/>
</dbReference>
<dbReference type="Proteomes" id="UP000060602">
    <property type="component" value="Chromosome"/>
</dbReference>
<dbReference type="PANTHER" id="PTHR44591">
    <property type="entry name" value="STRESS RESPONSE REGULATOR PROTEIN 1"/>
    <property type="match status" value="1"/>
</dbReference>
<protein>
    <submittedName>
        <fullName evidence="4">Response regulator</fullName>
    </submittedName>
</protein>
<evidence type="ECO:0000259" key="3">
    <source>
        <dbReference type="PROSITE" id="PS50110"/>
    </source>
</evidence>
<dbReference type="InterPro" id="IPR050595">
    <property type="entry name" value="Bact_response_regulator"/>
</dbReference>
<reference evidence="5" key="1">
    <citation type="submission" date="2015-12" db="EMBL/GenBank/DDBJ databases">
        <title>FDA dAtabase for Regulatory Grade micrObial Sequences (FDA-ARGOS): Supporting development and validation of Infectious Disease Dx tests.</title>
        <authorList>
            <person name="Case J."/>
            <person name="Tallon L."/>
            <person name="Sadzewicz L."/>
            <person name="Sengamalay N."/>
            <person name="Ott S."/>
            <person name="Godinez A."/>
            <person name="Nagaraj S."/>
            <person name="Nadendla S."/>
            <person name="Sichtig H."/>
        </authorList>
    </citation>
    <scope>NUCLEOTIDE SEQUENCE [LARGE SCALE GENOMIC DNA]</scope>
    <source>
        <strain evidence="5">FDAARGOS_147</strain>
    </source>
</reference>
<sequence length="121" mass="13240">MNDARALRVLLVDDNEMGSELLAEFLAMSGLETRCAGTGEDALAQAASFDPQAVLVDILLPDMDGYELARQLRRRNAASRIYALSGLARHERHEDAASLFDGWIEKPADPDALLSVLRQAD</sequence>
<dbReference type="InterPro" id="IPR011006">
    <property type="entry name" value="CheY-like_superfamily"/>
</dbReference>
<evidence type="ECO:0000313" key="5">
    <source>
        <dbReference type="Proteomes" id="UP000060602"/>
    </source>
</evidence>